<dbReference type="EMBL" id="RCHU02000005">
    <property type="protein sequence ID" value="KAL3592257.1"/>
    <property type="molecule type" value="Genomic_DNA"/>
</dbReference>
<reference evidence="1 2" key="1">
    <citation type="journal article" date="2024" name="Plant Biotechnol. J.">
        <title>Genome and CRISPR/Cas9 system of a widespread forest tree (Populus alba) in the world.</title>
        <authorList>
            <person name="Liu Y.J."/>
            <person name="Jiang P.F."/>
            <person name="Han X.M."/>
            <person name="Li X.Y."/>
            <person name="Wang H.M."/>
            <person name="Wang Y.J."/>
            <person name="Wang X.X."/>
            <person name="Zeng Q.Y."/>
        </authorList>
    </citation>
    <scope>NUCLEOTIDE SEQUENCE [LARGE SCALE GENOMIC DNA]</scope>
    <source>
        <strain evidence="2">cv. PAL-ZL1</strain>
    </source>
</reference>
<comment type="caution">
    <text evidence="1">The sequence shown here is derived from an EMBL/GenBank/DDBJ whole genome shotgun (WGS) entry which is preliminary data.</text>
</comment>
<name>A0ACC4CD83_POPAL</name>
<accession>A0ACC4CD83</accession>
<protein>
    <submittedName>
        <fullName evidence="1">Uncharacterized protein</fullName>
    </submittedName>
</protein>
<organism evidence="1 2">
    <name type="scientific">Populus alba</name>
    <name type="common">White poplar</name>
    <dbReference type="NCBI Taxonomy" id="43335"/>
    <lineage>
        <taxon>Eukaryota</taxon>
        <taxon>Viridiplantae</taxon>
        <taxon>Streptophyta</taxon>
        <taxon>Embryophyta</taxon>
        <taxon>Tracheophyta</taxon>
        <taxon>Spermatophyta</taxon>
        <taxon>Magnoliopsida</taxon>
        <taxon>eudicotyledons</taxon>
        <taxon>Gunneridae</taxon>
        <taxon>Pentapetalae</taxon>
        <taxon>rosids</taxon>
        <taxon>fabids</taxon>
        <taxon>Malpighiales</taxon>
        <taxon>Salicaceae</taxon>
        <taxon>Saliceae</taxon>
        <taxon>Populus</taxon>
    </lineage>
</organism>
<evidence type="ECO:0000313" key="2">
    <source>
        <dbReference type="Proteomes" id="UP000309997"/>
    </source>
</evidence>
<keyword evidence="2" id="KW-1185">Reference proteome</keyword>
<sequence>MKGKHCASIGSHERDDEGEELEPEHLEVEHVLGDVMWVRCDDDGTWWPAVVVNDNNISETSKPHNRSMGDVLVRLYGSYQYFYADPVKCRSEFEITLKENGGCYSEMFVEALEQDLPQSKSGQSKGKGSNSKGTSNGRASASKVKNSNQNRENCEIESSNHARISPRKQINMNTPQRKMKDDNFLSKVVEEAISKVSNQDGLEKELKFDSPNTEGNSKRETPKQDGMQNKLKRNFTSTSGQAKNKTHDQGEKKRLKQKSSSAAEDTNYQSPKKDEEQEKQELSPSSEKLGRVDNTWLRLSPSLKEKSVLRLDASIISAGLAQELKRFKIQNMSETDGRVDFFDEMKQRFLSFKKQKYLGEVEHFKTLAEAQSPKFMVIACVDSRVCPSNILGFQPGEAFMVRNVANLVPPLENGRTETNAALEFAVKTLQVQNIFIIGHSCCAGIQALMTMQDDENSRFNNSCSFS</sequence>
<gene>
    <name evidence="1" type="ORF">D5086_010897</name>
</gene>
<dbReference type="Proteomes" id="UP000309997">
    <property type="component" value="Unassembled WGS sequence"/>
</dbReference>
<evidence type="ECO:0000313" key="1">
    <source>
        <dbReference type="EMBL" id="KAL3592257.1"/>
    </source>
</evidence>
<proteinExistence type="predicted"/>